<proteinExistence type="predicted"/>
<protein>
    <submittedName>
        <fullName evidence="2">Transglut_core2 domain-containing protein/TPR_9 domain-containing protein</fullName>
    </submittedName>
</protein>
<accession>A0A1Q3BPQ9</accession>
<dbReference type="PANTHER" id="PTHR31350:SF30">
    <property type="entry name" value="TRANSGLUTAMINASE FAMILY PROTEIN"/>
    <property type="match status" value="1"/>
</dbReference>
<dbReference type="FunCoup" id="A0A1Q3BPQ9">
    <property type="interactions" value="20"/>
</dbReference>
<name>A0A1Q3BPQ9_CEPFO</name>
<organism evidence="2 3">
    <name type="scientific">Cephalotus follicularis</name>
    <name type="common">Albany pitcher plant</name>
    <dbReference type="NCBI Taxonomy" id="3775"/>
    <lineage>
        <taxon>Eukaryota</taxon>
        <taxon>Viridiplantae</taxon>
        <taxon>Streptophyta</taxon>
        <taxon>Embryophyta</taxon>
        <taxon>Tracheophyta</taxon>
        <taxon>Spermatophyta</taxon>
        <taxon>Magnoliopsida</taxon>
        <taxon>eudicotyledons</taxon>
        <taxon>Gunneridae</taxon>
        <taxon>Pentapetalae</taxon>
        <taxon>rosids</taxon>
        <taxon>fabids</taxon>
        <taxon>Oxalidales</taxon>
        <taxon>Cephalotaceae</taxon>
        <taxon>Cephalotus</taxon>
    </lineage>
</organism>
<reference evidence="3" key="1">
    <citation type="submission" date="2016-04" db="EMBL/GenBank/DDBJ databases">
        <title>Cephalotus genome sequencing.</title>
        <authorList>
            <person name="Fukushima K."/>
            <person name="Hasebe M."/>
            <person name="Fang X."/>
        </authorList>
    </citation>
    <scope>NUCLEOTIDE SEQUENCE [LARGE SCALE GENOMIC DNA]</scope>
    <source>
        <strain evidence="3">cv. St1</strain>
    </source>
</reference>
<dbReference type="AlphaFoldDB" id="A0A1Q3BPQ9"/>
<comment type="caution">
    <text evidence="2">The sequence shown here is derived from an EMBL/GenBank/DDBJ whole genome shotgun (WGS) entry which is preliminary data.</text>
</comment>
<dbReference type="PANTHER" id="PTHR31350">
    <property type="entry name" value="SI:DKEY-261L7.2"/>
    <property type="match status" value="1"/>
</dbReference>
<evidence type="ECO:0000313" key="3">
    <source>
        <dbReference type="Proteomes" id="UP000187406"/>
    </source>
</evidence>
<dbReference type="OrthoDB" id="28868at2759"/>
<feature type="domain" description="Protein SirB1 N-terminal" evidence="1">
    <location>
        <begin position="169"/>
        <end position="320"/>
    </location>
</feature>
<dbReference type="EMBL" id="BDDD01000769">
    <property type="protein sequence ID" value="GAV70011.1"/>
    <property type="molecule type" value="Genomic_DNA"/>
</dbReference>
<dbReference type="InterPro" id="IPR032698">
    <property type="entry name" value="SirB1_N"/>
</dbReference>
<keyword evidence="3" id="KW-1185">Reference proteome</keyword>
<dbReference type="InParanoid" id="A0A1Q3BPQ9"/>
<dbReference type="Proteomes" id="UP000187406">
    <property type="component" value="Unassembled WGS sequence"/>
</dbReference>
<dbReference type="STRING" id="3775.A0A1Q3BPQ9"/>
<evidence type="ECO:0000313" key="2">
    <source>
        <dbReference type="EMBL" id="GAV70011.1"/>
    </source>
</evidence>
<sequence>MGSLLTAATTTTSTTSLPICTIHCDHLPRYDYDHWNEKTMKNNYSTVKSWRSLYPRTGTTASASSAAYPLFSNHLVKPSSCHKVYQEASKVARKKFTHEISFQSKDNDISMAKALLYIAAEDEAFMAFNREVDAGSLQNERRNVSVKADFQAWNCVEQMPLAGKTISEWLFELDTIAKEVEAELVSRDIGCHLVEVLEAVNVVLFELRGFKRSPVLIDSKCSYLYSVLSSGCGSAILLSIIYIEVCQRLGLTIVGSRVGEDFLIWPQTGYPEELFKVSSGHSLFAIVNGRCVEDPRSMASDLTSNSLLGLEIATKRDIIGIALANMIRLHWKRASRSSHGLMLTSPLRQVHNTNEKVNKISSSNVPLLRPQDLRLAIMASERLLILQPHNWVLRRDHGMMLYYNRDYGKAVQELSICMAFAPEEEAEVLEPFVEKLHLLRLESSWKSLGHAGRLTVP</sequence>
<gene>
    <name evidence="2" type="ORF">CFOL_v3_13510</name>
</gene>
<evidence type="ECO:0000259" key="1">
    <source>
        <dbReference type="Pfam" id="PF13369"/>
    </source>
</evidence>
<dbReference type="Pfam" id="PF13369">
    <property type="entry name" value="Transglut_core2"/>
    <property type="match status" value="1"/>
</dbReference>